<gene>
    <name evidence="2" type="ORF">LTRI10_LOCUS11153</name>
</gene>
<evidence type="ECO:0000313" key="3">
    <source>
        <dbReference type="Proteomes" id="UP001497516"/>
    </source>
</evidence>
<evidence type="ECO:0000313" key="2">
    <source>
        <dbReference type="EMBL" id="CAL1367535.1"/>
    </source>
</evidence>
<keyword evidence="3" id="KW-1185">Reference proteome</keyword>
<feature type="domain" description="Reverse transcriptase zinc-binding" evidence="1">
    <location>
        <begin position="75"/>
        <end position="156"/>
    </location>
</feature>
<dbReference type="InterPro" id="IPR026960">
    <property type="entry name" value="RVT-Znf"/>
</dbReference>
<dbReference type="EMBL" id="OZ034815">
    <property type="protein sequence ID" value="CAL1367535.1"/>
    <property type="molecule type" value="Genomic_DNA"/>
</dbReference>
<organism evidence="2 3">
    <name type="scientific">Linum trigynum</name>
    <dbReference type="NCBI Taxonomy" id="586398"/>
    <lineage>
        <taxon>Eukaryota</taxon>
        <taxon>Viridiplantae</taxon>
        <taxon>Streptophyta</taxon>
        <taxon>Embryophyta</taxon>
        <taxon>Tracheophyta</taxon>
        <taxon>Spermatophyta</taxon>
        <taxon>Magnoliopsida</taxon>
        <taxon>eudicotyledons</taxon>
        <taxon>Gunneridae</taxon>
        <taxon>Pentapetalae</taxon>
        <taxon>rosids</taxon>
        <taxon>fabids</taxon>
        <taxon>Malpighiales</taxon>
        <taxon>Linaceae</taxon>
        <taxon>Linum</taxon>
    </lineage>
</organism>
<dbReference type="AlphaFoldDB" id="A0AAV2D7T6"/>
<dbReference type="Proteomes" id="UP001497516">
    <property type="component" value="Chromosome 2"/>
</dbReference>
<name>A0AAV2D7T6_9ROSI</name>
<dbReference type="Pfam" id="PF13966">
    <property type="entry name" value="zf-RVT"/>
    <property type="match status" value="1"/>
</dbReference>
<proteinExistence type="predicted"/>
<sequence length="173" mass="19977">MYCQDALAPSDAFGRTLDCLDVCVQMQGGDLWSMRVVASSSWAWRRILKVRSVFQPLMGLQNGVGTWIGTKMISYYVREVWNSLRPANNRVSWFKLLWGRNHVPRWSFIAWIIMKDAMVTRAKLLRWGRVKDDMCGLCGMASETREHLFFDCIFSRWLLGKVGLQFGSISRDG</sequence>
<accession>A0AAV2D7T6</accession>
<reference evidence="2 3" key="1">
    <citation type="submission" date="2024-04" db="EMBL/GenBank/DDBJ databases">
        <authorList>
            <person name="Fracassetti M."/>
        </authorList>
    </citation>
    <scope>NUCLEOTIDE SEQUENCE [LARGE SCALE GENOMIC DNA]</scope>
</reference>
<evidence type="ECO:0000259" key="1">
    <source>
        <dbReference type="Pfam" id="PF13966"/>
    </source>
</evidence>
<protein>
    <recommendedName>
        <fullName evidence="1">Reverse transcriptase zinc-binding domain-containing protein</fullName>
    </recommendedName>
</protein>